<evidence type="ECO:0000313" key="11">
    <source>
        <dbReference type="WBParaSite" id="PTRK_0000096600.1"/>
    </source>
</evidence>
<dbReference type="PANTHER" id="PTHR19325:SF575">
    <property type="entry name" value="LOCOMOTION-RELATED PROTEIN HIKARU GENKI"/>
    <property type="match status" value="1"/>
</dbReference>
<dbReference type="SMART" id="SM00032">
    <property type="entry name" value="CCP"/>
    <property type="match status" value="4"/>
</dbReference>
<proteinExistence type="predicted"/>
<feature type="disulfide bond" evidence="6">
    <location>
        <begin position="31"/>
        <end position="74"/>
    </location>
</feature>
<dbReference type="Pfam" id="PF00084">
    <property type="entry name" value="Sushi"/>
    <property type="match status" value="4"/>
</dbReference>
<dbReference type="InterPro" id="IPR050350">
    <property type="entry name" value="Compl-Cell_Adhes-Reg"/>
</dbReference>
<sequence>MYTDLFTSFNKILFFNFFIRIIFLSFINSHCFQPSIPENGQILLPENIPYNVGSIARYNCAVGFERIGEEERKCLENGEWSGEAPLCVIDVAKDKLAVQSSGNSGMYAISSVPMCSITDNSIYESSFWSVDLLSSYKIRAISYMSGHLSGSISDIILIDTNGKNHSCSDSLLQEHGNPNQTIYIRCEGDNITKILMSVTGRVHLCDFKAYSIDTQAPWQCGLSKMDVLAVYEGTCFSSSRQQKLDWKNAQKSCLDIGGTLPIRMTNVTRTILRSALSATSGTSNFYWIGLMGTVSGWNWVDGDYLNENESDWYEKPPELQSGETLAAAIGRPASWKWIGASQSVWNSYICQTKPKYCTNAGVSKNSKVIFSSQTFTIGTVAFYSCEYGFKLFGESKRRCNEDGKWSHSIPKCEPITCPEPEQWNQGTIDKVNNSLSFGSFIEYKCYKGYVLNHHSTHSTFRVCTSEGQWSNSIPTCQKIDCGIPPSIANGIFHAKTYTLNSSATYECDENYQLMGHLQITCSESGTWQPQPPICLDPLSFKSTDDPSRRNDIILFIIIIFLLILLTLFALKTFITQKSYSPSTKLNNFFPNVLNHIGFKSREPSSGMTSSTMDRSSSSHVGVINSRNIVYATPSIPSNPVSTVTDNTGIYYTSSPLSMMDSSMNGGLQQIEIPAHLIQMQQLPNGNIQLTMPASRPVVRPSIPFFTPIPSIEDDKTHLRHNMPSPTNSQILYSFDYENYYDIPPDSSLDIYEEVKSPTGDAHCL</sequence>
<dbReference type="Gene3D" id="2.10.70.10">
    <property type="entry name" value="Complement Module, domain 1"/>
    <property type="match status" value="4"/>
</dbReference>
<dbReference type="InterPro" id="IPR016187">
    <property type="entry name" value="CTDL_fold"/>
</dbReference>
<dbReference type="SMART" id="SM00034">
    <property type="entry name" value="CLECT"/>
    <property type="match status" value="1"/>
</dbReference>
<feature type="disulfide bond" evidence="6">
    <location>
        <begin position="385"/>
        <end position="412"/>
    </location>
</feature>
<evidence type="ECO:0000256" key="2">
    <source>
        <dbReference type="ARBA" id="ARBA00022729"/>
    </source>
</evidence>
<feature type="disulfide bond" evidence="6">
    <location>
        <begin position="507"/>
        <end position="534"/>
    </location>
</feature>
<feature type="domain" description="Sushi" evidence="9">
    <location>
        <begin position="348"/>
        <end position="414"/>
    </location>
</feature>
<dbReference type="InterPro" id="IPR000436">
    <property type="entry name" value="Sushi_SCR_CCP_dom"/>
</dbReference>
<keyword evidence="3" id="KW-0677">Repeat</keyword>
<dbReference type="PANTHER" id="PTHR19325">
    <property type="entry name" value="COMPLEMENT COMPONENT-RELATED SUSHI DOMAIN-CONTAINING"/>
    <property type="match status" value="1"/>
</dbReference>
<name>A0A0N4Z271_PARTI</name>
<dbReference type="InterPro" id="IPR035976">
    <property type="entry name" value="Sushi/SCR/CCP_sf"/>
</dbReference>
<keyword evidence="7" id="KW-1133">Transmembrane helix</keyword>
<dbReference type="Gene3D" id="3.10.100.10">
    <property type="entry name" value="Mannose-Binding Protein A, subunit A"/>
    <property type="match status" value="1"/>
</dbReference>
<feature type="domain" description="Sushi" evidence="9">
    <location>
        <begin position="415"/>
        <end position="478"/>
    </location>
</feature>
<keyword evidence="4 6" id="KW-1015">Disulfide bond</keyword>
<keyword evidence="1 6" id="KW-0768">Sushi</keyword>
<dbReference type="Pfam" id="PF00059">
    <property type="entry name" value="Lectin_C"/>
    <property type="match status" value="1"/>
</dbReference>
<keyword evidence="7" id="KW-0812">Transmembrane</keyword>
<dbReference type="InterPro" id="IPR001304">
    <property type="entry name" value="C-type_lectin-like"/>
</dbReference>
<keyword evidence="7" id="KW-0472">Membrane</keyword>
<evidence type="ECO:0000256" key="1">
    <source>
        <dbReference type="ARBA" id="ARBA00022659"/>
    </source>
</evidence>
<reference evidence="11" key="1">
    <citation type="submission" date="2017-02" db="UniProtKB">
        <authorList>
            <consortium name="WormBaseParasite"/>
        </authorList>
    </citation>
    <scope>IDENTIFICATION</scope>
</reference>
<evidence type="ECO:0000256" key="6">
    <source>
        <dbReference type="PROSITE-ProRule" id="PRU00302"/>
    </source>
</evidence>
<feature type="domain" description="C-type lectin" evidence="8">
    <location>
        <begin position="231"/>
        <end position="351"/>
    </location>
</feature>
<protein>
    <submittedName>
        <fullName evidence="11">Sushi domain-containing protein</fullName>
    </submittedName>
</protein>
<dbReference type="Proteomes" id="UP000038045">
    <property type="component" value="Unplaced"/>
</dbReference>
<dbReference type="PROSITE" id="PS50923">
    <property type="entry name" value="SUSHI"/>
    <property type="match status" value="4"/>
</dbReference>
<dbReference type="SUPFAM" id="SSF57535">
    <property type="entry name" value="Complement control module/SCR domain"/>
    <property type="match status" value="4"/>
</dbReference>
<feature type="transmembrane region" description="Helical" evidence="7">
    <location>
        <begin position="552"/>
        <end position="574"/>
    </location>
</feature>
<dbReference type="SUPFAM" id="SSF56436">
    <property type="entry name" value="C-type lectin-like"/>
    <property type="match status" value="1"/>
</dbReference>
<evidence type="ECO:0000259" key="8">
    <source>
        <dbReference type="PROSITE" id="PS50041"/>
    </source>
</evidence>
<evidence type="ECO:0000256" key="4">
    <source>
        <dbReference type="ARBA" id="ARBA00023157"/>
    </source>
</evidence>
<feature type="disulfide bond" evidence="6">
    <location>
        <begin position="60"/>
        <end position="87"/>
    </location>
</feature>
<accession>A0A0N4Z271</accession>
<evidence type="ECO:0000313" key="10">
    <source>
        <dbReference type="Proteomes" id="UP000038045"/>
    </source>
</evidence>
<dbReference type="CDD" id="cd00033">
    <property type="entry name" value="CCP"/>
    <property type="match status" value="4"/>
</dbReference>
<feature type="domain" description="Sushi" evidence="9">
    <location>
        <begin position="479"/>
        <end position="536"/>
    </location>
</feature>
<comment type="caution">
    <text evidence="6">Lacks conserved residue(s) required for the propagation of feature annotation.</text>
</comment>
<dbReference type="AlphaFoldDB" id="A0A0N4Z271"/>
<dbReference type="InterPro" id="IPR016186">
    <property type="entry name" value="C-type_lectin-like/link_sf"/>
</dbReference>
<keyword evidence="10" id="KW-1185">Reference proteome</keyword>
<dbReference type="CDD" id="cd00037">
    <property type="entry name" value="CLECT"/>
    <property type="match status" value="1"/>
</dbReference>
<dbReference type="WBParaSite" id="PTRK_0000096600.1">
    <property type="protein sequence ID" value="PTRK_0000096600.1"/>
    <property type="gene ID" value="PTRK_0000096600"/>
</dbReference>
<evidence type="ECO:0000256" key="3">
    <source>
        <dbReference type="ARBA" id="ARBA00022737"/>
    </source>
</evidence>
<evidence type="ECO:0000256" key="7">
    <source>
        <dbReference type="SAM" id="Phobius"/>
    </source>
</evidence>
<evidence type="ECO:0000256" key="5">
    <source>
        <dbReference type="ARBA" id="ARBA00023180"/>
    </source>
</evidence>
<dbReference type="STRING" id="131310.A0A0N4Z271"/>
<keyword evidence="2" id="KW-0732">Signal</keyword>
<feature type="transmembrane region" description="Helical" evidence="7">
    <location>
        <begin position="12"/>
        <end position="29"/>
    </location>
</feature>
<evidence type="ECO:0000259" key="9">
    <source>
        <dbReference type="PROSITE" id="PS50923"/>
    </source>
</evidence>
<organism evidence="10 11">
    <name type="scientific">Parastrongyloides trichosuri</name>
    <name type="common">Possum-specific nematode worm</name>
    <dbReference type="NCBI Taxonomy" id="131310"/>
    <lineage>
        <taxon>Eukaryota</taxon>
        <taxon>Metazoa</taxon>
        <taxon>Ecdysozoa</taxon>
        <taxon>Nematoda</taxon>
        <taxon>Chromadorea</taxon>
        <taxon>Rhabditida</taxon>
        <taxon>Tylenchina</taxon>
        <taxon>Panagrolaimomorpha</taxon>
        <taxon>Strongyloidoidea</taxon>
        <taxon>Strongyloididae</taxon>
        <taxon>Parastrongyloides</taxon>
    </lineage>
</organism>
<feature type="domain" description="Sushi" evidence="9">
    <location>
        <begin position="29"/>
        <end position="89"/>
    </location>
</feature>
<keyword evidence="5" id="KW-0325">Glycoprotein</keyword>
<dbReference type="PROSITE" id="PS50041">
    <property type="entry name" value="C_TYPE_LECTIN_2"/>
    <property type="match status" value="1"/>
</dbReference>